<accession>A0ABT2UF10</accession>
<evidence type="ECO:0000256" key="1">
    <source>
        <dbReference type="SAM" id="MobiDB-lite"/>
    </source>
</evidence>
<organism evidence="3 4">
    <name type="scientific">Paenibacillus baimaensis</name>
    <dbReference type="NCBI Taxonomy" id="2982185"/>
    <lineage>
        <taxon>Bacteria</taxon>
        <taxon>Bacillati</taxon>
        <taxon>Bacillota</taxon>
        <taxon>Bacilli</taxon>
        <taxon>Bacillales</taxon>
        <taxon>Paenibacillaceae</taxon>
        <taxon>Paenibacillus</taxon>
    </lineage>
</organism>
<proteinExistence type="predicted"/>
<keyword evidence="4" id="KW-1185">Reference proteome</keyword>
<feature type="signal peptide" evidence="2">
    <location>
        <begin position="1"/>
        <end position="24"/>
    </location>
</feature>
<keyword evidence="2" id="KW-0732">Signal</keyword>
<comment type="caution">
    <text evidence="3">The sequence shown here is derived from an EMBL/GenBank/DDBJ whole genome shotgun (WGS) entry which is preliminary data.</text>
</comment>
<protein>
    <submittedName>
        <fullName evidence="3">Stress protein</fullName>
    </submittedName>
</protein>
<sequence>MKKQFILYSSIAALCLFASGCGSAPNQTNVQSSSTPTTVPATAPAKKEEPIKAVTLESLVQAFKDGGLEAETPTKMEAKDYGMAPKLGNGLRVLVPSLGKDIGGRVLQFENKADLDNIKKYYDELGKSSAMLYSFTYAKGLFLIQMSGDMKEDQFKKYQDVMDKLIK</sequence>
<dbReference type="PROSITE" id="PS51257">
    <property type="entry name" value="PROKAR_LIPOPROTEIN"/>
    <property type="match status" value="1"/>
</dbReference>
<feature type="compositionally biased region" description="Low complexity" evidence="1">
    <location>
        <begin position="26"/>
        <end position="44"/>
    </location>
</feature>
<feature type="region of interest" description="Disordered" evidence="1">
    <location>
        <begin position="26"/>
        <end position="46"/>
    </location>
</feature>
<reference evidence="3 4" key="1">
    <citation type="submission" date="2022-09" db="EMBL/GenBank/DDBJ databases">
        <authorList>
            <person name="Han X.L."/>
            <person name="Wang Q."/>
            <person name="Lu T."/>
        </authorList>
    </citation>
    <scope>NUCLEOTIDE SEQUENCE [LARGE SCALE GENOMIC DNA]</scope>
    <source>
        <strain evidence="3 4">WQ 127069</strain>
    </source>
</reference>
<evidence type="ECO:0000313" key="4">
    <source>
        <dbReference type="Proteomes" id="UP001652445"/>
    </source>
</evidence>
<evidence type="ECO:0000313" key="3">
    <source>
        <dbReference type="EMBL" id="MCU6793216.1"/>
    </source>
</evidence>
<dbReference type="Proteomes" id="UP001652445">
    <property type="component" value="Unassembled WGS sequence"/>
</dbReference>
<evidence type="ECO:0000256" key="2">
    <source>
        <dbReference type="SAM" id="SignalP"/>
    </source>
</evidence>
<dbReference type="EMBL" id="JAOQIO010000038">
    <property type="protein sequence ID" value="MCU6793216.1"/>
    <property type="molecule type" value="Genomic_DNA"/>
</dbReference>
<feature type="chain" id="PRO_5046781598" evidence="2">
    <location>
        <begin position="25"/>
        <end position="167"/>
    </location>
</feature>
<gene>
    <name evidence="3" type="ORF">OB236_13925</name>
</gene>
<dbReference type="RefSeq" id="WP_262684517.1">
    <property type="nucleotide sequence ID" value="NZ_JAOQIO010000038.1"/>
</dbReference>
<name>A0ABT2UF10_9BACL</name>